<name>A0A855WYD7_9BACT</name>
<evidence type="ECO:0000313" key="2">
    <source>
        <dbReference type="EMBL" id="PWB69802.1"/>
    </source>
</evidence>
<dbReference type="AlphaFoldDB" id="A0A855WYD7"/>
<dbReference type="EMBL" id="PQAP01000163">
    <property type="protein sequence ID" value="PWB69802.1"/>
    <property type="molecule type" value="Genomic_DNA"/>
</dbReference>
<reference evidence="2 3" key="1">
    <citation type="journal article" date="2018" name="ISME J.">
        <title>A methanotrophic archaeon couples anaerobic oxidation of methane to Fe(III) reduction.</title>
        <authorList>
            <person name="Cai C."/>
            <person name="Leu A.O."/>
            <person name="Xie G.J."/>
            <person name="Guo J."/>
            <person name="Feng Y."/>
            <person name="Zhao J.X."/>
            <person name="Tyson G.W."/>
            <person name="Yuan Z."/>
            <person name="Hu S."/>
        </authorList>
    </citation>
    <scope>NUCLEOTIDE SEQUENCE [LARGE SCALE GENOMIC DNA]</scope>
    <source>
        <strain evidence="2">FeB_12</strain>
    </source>
</reference>
<feature type="region of interest" description="Disordered" evidence="1">
    <location>
        <begin position="125"/>
        <end position="157"/>
    </location>
</feature>
<gene>
    <name evidence="2" type="ORF">C3F09_10060</name>
</gene>
<protein>
    <submittedName>
        <fullName evidence="2">Uncharacterized protein</fullName>
    </submittedName>
</protein>
<evidence type="ECO:0000256" key="1">
    <source>
        <dbReference type="SAM" id="MobiDB-lite"/>
    </source>
</evidence>
<feature type="non-terminal residue" evidence="2">
    <location>
        <position position="1"/>
    </location>
</feature>
<proteinExistence type="predicted"/>
<organism evidence="2 3">
    <name type="scientific">candidate division GN15 bacterium</name>
    <dbReference type="NCBI Taxonomy" id="2072418"/>
    <lineage>
        <taxon>Bacteria</taxon>
        <taxon>candidate division GN15</taxon>
    </lineage>
</organism>
<feature type="compositionally biased region" description="Pro residues" evidence="1">
    <location>
        <begin position="129"/>
        <end position="138"/>
    </location>
</feature>
<evidence type="ECO:0000313" key="3">
    <source>
        <dbReference type="Proteomes" id="UP000250918"/>
    </source>
</evidence>
<comment type="caution">
    <text evidence="2">The sequence shown here is derived from an EMBL/GenBank/DDBJ whole genome shotgun (WGS) entry which is preliminary data.</text>
</comment>
<sequence length="157" mass="17832">NGQIVVLSGQLDSVDHLLSRASLRIDELNARQSRMSRTIDSLNGAFEQQLEKLEAQRTEMSSIHTQFADTLKILSDTRDRLVTATERARVHDLFLAQLHPWYLKWKHDATERNWLEKLFGADKAKTPAFPEPPFPELPGSPLDSLTADSTARLQAQR</sequence>
<feature type="compositionally biased region" description="Polar residues" evidence="1">
    <location>
        <begin position="146"/>
        <end position="157"/>
    </location>
</feature>
<dbReference type="Proteomes" id="UP000250918">
    <property type="component" value="Unassembled WGS sequence"/>
</dbReference>
<accession>A0A855WYD7</accession>